<keyword evidence="11" id="KW-1185">Reference proteome</keyword>
<keyword evidence="5 8" id="KW-0812">Transmembrane</keyword>
<evidence type="ECO:0000313" key="10">
    <source>
        <dbReference type="EMBL" id="MRG61272.1"/>
    </source>
</evidence>
<evidence type="ECO:0000313" key="11">
    <source>
        <dbReference type="Proteomes" id="UP000431080"/>
    </source>
</evidence>
<feature type="transmembrane region" description="Helical" evidence="8">
    <location>
        <begin position="268"/>
        <end position="286"/>
    </location>
</feature>
<evidence type="ECO:0000256" key="3">
    <source>
        <dbReference type="ARBA" id="ARBA00022448"/>
    </source>
</evidence>
<feature type="transmembrane region" description="Helical" evidence="8">
    <location>
        <begin position="99"/>
        <end position="117"/>
    </location>
</feature>
<feature type="transmembrane region" description="Helical" evidence="8">
    <location>
        <begin position="7"/>
        <end position="28"/>
    </location>
</feature>
<feature type="transmembrane region" description="Helical" evidence="8">
    <location>
        <begin position="124"/>
        <end position="141"/>
    </location>
</feature>
<evidence type="ECO:0000256" key="6">
    <source>
        <dbReference type="ARBA" id="ARBA00022989"/>
    </source>
</evidence>
<evidence type="ECO:0000259" key="9">
    <source>
        <dbReference type="Pfam" id="PF00892"/>
    </source>
</evidence>
<dbReference type="GO" id="GO:0005886">
    <property type="term" value="C:plasma membrane"/>
    <property type="evidence" value="ECO:0007669"/>
    <property type="project" value="UniProtKB-SubCell"/>
</dbReference>
<feature type="transmembrane region" description="Helical" evidence="8">
    <location>
        <begin position="34"/>
        <end position="56"/>
    </location>
</feature>
<protein>
    <submittedName>
        <fullName evidence="10">EamA family transporter RarD</fullName>
    </submittedName>
</protein>
<evidence type="ECO:0000256" key="1">
    <source>
        <dbReference type="ARBA" id="ARBA00004651"/>
    </source>
</evidence>
<keyword evidence="6 8" id="KW-1133">Transmembrane helix</keyword>
<organism evidence="10 11">
    <name type="scientific">Agromyces agglutinans</name>
    <dbReference type="NCBI Taxonomy" id="2662258"/>
    <lineage>
        <taxon>Bacteria</taxon>
        <taxon>Bacillati</taxon>
        <taxon>Actinomycetota</taxon>
        <taxon>Actinomycetes</taxon>
        <taxon>Micrococcales</taxon>
        <taxon>Microbacteriaceae</taxon>
        <taxon>Agromyces</taxon>
    </lineage>
</organism>
<comment type="caution">
    <text evidence="10">The sequence shown here is derived from an EMBL/GenBank/DDBJ whole genome shotgun (WGS) entry which is preliminary data.</text>
</comment>
<evidence type="ECO:0000256" key="5">
    <source>
        <dbReference type="ARBA" id="ARBA00022692"/>
    </source>
</evidence>
<comment type="similarity">
    <text evidence="2">Belongs to the EamA transporter family.</text>
</comment>
<dbReference type="Pfam" id="PF00892">
    <property type="entry name" value="EamA"/>
    <property type="match status" value="2"/>
</dbReference>
<comment type="subcellular location">
    <subcellularLocation>
        <location evidence="1">Cell membrane</location>
        <topology evidence="1">Multi-pass membrane protein</topology>
    </subcellularLocation>
</comment>
<feature type="domain" description="EamA" evidence="9">
    <location>
        <begin position="149"/>
        <end position="282"/>
    </location>
</feature>
<dbReference type="AlphaFoldDB" id="A0A6I2F8T7"/>
<dbReference type="InterPro" id="IPR004626">
    <property type="entry name" value="RarD"/>
</dbReference>
<feature type="transmembrane region" description="Helical" evidence="8">
    <location>
        <begin position="242"/>
        <end position="262"/>
    </location>
</feature>
<sequence length="300" mass="32696">MSRSGLAYAVSAYLLWGVLPLYFLALAPTGAFEIVAWRILLSLVFCALLLTVTRTWRSLAALLRDRRVVFTMGLAGVLIFVNWQAYVYATLSDQVVEAALGYFINPIVTVFLGVLVLRERLNPTQWVAVGISLTAVVVLAVGYGRMPWIALVLAFSFGFYGLIKKRVGPKVDAVSGLTLETAWLAPVAAVQLIVVATTSGLTLGANGAWHAVLLLLAGAVTAVPLLLFAAASRRLPLIHMGFIQYFAPFIQFLVGVFVLHEPMPPERWVGFGLVWLALIVLTFDLVRGARSARREVVDLV</sequence>
<name>A0A6I2F8T7_9MICO</name>
<dbReference type="InterPro" id="IPR000620">
    <property type="entry name" value="EamA_dom"/>
</dbReference>
<feature type="transmembrane region" description="Helical" evidence="8">
    <location>
        <begin position="209"/>
        <end position="230"/>
    </location>
</feature>
<proteinExistence type="inferred from homology"/>
<feature type="transmembrane region" description="Helical" evidence="8">
    <location>
        <begin position="68"/>
        <end position="87"/>
    </location>
</feature>
<dbReference type="PANTHER" id="PTHR22911">
    <property type="entry name" value="ACYL-MALONYL CONDENSING ENZYME-RELATED"/>
    <property type="match status" value="1"/>
</dbReference>
<evidence type="ECO:0000256" key="7">
    <source>
        <dbReference type="ARBA" id="ARBA00023136"/>
    </source>
</evidence>
<keyword evidence="4" id="KW-1003">Cell membrane</keyword>
<dbReference type="EMBL" id="WJIF01000011">
    <property type="protein sequence ID" value="MRG61272.1"/>
    <property type="molecule type" value="Genomic_DNA"/>
</dbReference>
<keyword evidence="7 8" id="KW-0472">Membrane</keyword>
<evidence type="ECO:0000256" key="4">
    <source>
        <dbReference type="ARBA" id="ARBA00022475"/>
    </source>
</evidence>
<dbReference type="Proteomes" id="UP000431080">
    <property type="component" value="Unassembled WGS sequence"/>
</dbReference>
<reference evidence="10 11" key="1">
    <citation type="submission" date="2019-10" db="EMBL/GenBank/DDBJ databases">
        <authorList>
            <person name="Nie G."/>
            <person name="Ming H."/>
            <person name="Yi B."/>
        </authorList>
    </citation>
    <scope>NUCLEOTIDE SEQUENCE [LARGE SCALE GENOMIC DNA]</scope>
    <source>
        <strain evidence="10 11">CFH 90414</strain>
    </source>
</reference>
<dbReference type="InterPro" id="IPR037185">
    <property type="entry name" value="EmrE-like"/>
</dbReference>
<dbReference type="NCBIfam" id="TIGR00688">
    <property type="entry name" value="rarD"/>
    <property type="match status" value="1"/>
</dbReference>
<dbReference type="SUPFAM" id="SSF103481">
    <property type="entry name" value="Multidrug resistance efflux transporter EmrE"/>
    <property type="match status" value="2"/>
</dbReference>
<evidence type="ECO:0000256" key="2">
    <source>
        <dbReference type="ARBA" id="ARBA00007362"/>
    </source>
</evidence>
<feature type="transmembrane region" description="Helical" evidence="8">
    <location>
        <begin position="147"/>
        <end position="163"/>
    </location>
</feature>
<feature type="transmembrane region" description="Helical" evidence="8">
    <location>
        <begin position="183"/>
        <end position="203"/>
    </location>
</feature>
<gene>
    <name evidence="10" type="primary">rarD</name>
    <name evidence="10" type="ORF">GE115_15560</name>
</gene>
<keyword evidence="3" id="KW-0813">Transport</keyword>
<feature type="domain" description="EamA" evidence="9">
    <location>
        <begin position="4"/>
        <end position="139"/>
    </location>
</feature>
<dbReference type="PANTHER" id="PTHR22911:SF137">
    <property type="entry name" value="SOLUTE CARRIER FAMILY 35 MEMBER G2-RELATED"/>
    <property type="match status" value="1"/>
</dbReference>
<accession>A0A6I2F8T7</accession>
<evidence type="ECO:0000256" key="8">
    <source>
        <dbReference type="SAM" id="Phobius"/>
    </source>
</evidence>